<keyword evidence="9" id="KW-1185">Reference proteome</keyword>
<evidence type="ECO:0000256" key="4">
    <source>
        <dbReference type="ARBA" id="ARBA00022692"/>
    </source>
</evidence>
<feature type="transmembrane region" description="Helical" evidence="7">
    <location>
        <begin position="59"/>
        <end position="76"/>
    </location>
</feature>
<evidence type="ECO:0000256" key="7">
    <source>
        <dbReference type="SAM" id="Phobius"/>
    </source>
</evidence>
<dbReference type="Pfam" id="PF07681">
    <property type="entry name" value="DoxX"/>
    <property type="match status" value="1"/>
</dbReference>
<keyword evidence="6 7" id="KW-0472">Membrane</keyword>
<feature type="transmembrane region" description="Helical" evidence="7">
    <location>
        <begin position="112"/>
        <end position="135"/>
    </location>
</feature>
<name>A0ABQ0ADC3_9GAMM</name>
<evidence type="ECO:0000256" key="3">
    <source>
        <dbReference type="ARBA" id="ARBA00022475"/>
    </source>
</evidence>
<feature type="transmembrane region" description="Helical" evidence="7">
    <location>
        <begin position="83"/>
        <end position="100"/>
    </location>
</feature>
<keyword evidence="5 7" id="KW-1133">Transmembrane helix</keyword>
<accession>A0ABQ0ADC3</accession>
<dbReference type="InterPro" id="IPR051907">
    <property type="entry name" value="DoxX-like_oxidoreductase"/>
</dbReference>
<evidence type="ECO:0000313" key="9">
    <source>
        <dbReference type="Proteomes" id="UP001465153"/>
    </source>
</evidence>
<evidence type="ECO:0000256" key="2">
    <source>
        <dbReference type="ARBA" id="ARBA00006679"/>
    </source>
</evidence>
<evidence type="ECO:0000256" key="5">
    <source>
        <dbReference type="ARBA" id="ARBA00022989"/>
    </source>
</evidence>
<dbReference type="RefSeq" id="WP_233087174.1">
    <property type="nucleotide sequence ID" value="NZ_BAABWN010000013.1"/>
</dbReference>
<dbReference type="EMBL" id="BAABWN010000013">
    <property type="protein sequence ID" value="GAA6169650.1"/>
    <property type="molecule type" value="Genomic_DNA"/>
</dbReference>
<reference evidence="8 9" key="1">
    <citation type="submission" date="2024-04" db="EMBL/GenBank/DDBJ databases">
        <title>Draft genome sequence of Sessilibacter corallicola NBRC 116591.</title>
        <authorList>
            <person name="Miyakawa T."/>
            <person name="Kusuya Y."/>
            <person name="Miura T."/>
        </authorList>
    </citation>
    <scope>NUCLEOTIDE SEQUENCE [LARGE SCALE GENOMIC DNA]</scope>
    <source>
        <strain evidence="8 9">KU-00831-HH</strain>
    </source>
</reference>
<evidence type="ECO:0000313" key="8">
    <source>
        <dbReference type="EMBL" id="GAA6169650.1"/>
    </source>
</evidence>
<dbReference type="PANTHER" id="PTHR33452:SF1">
    <property type="entry name" value="INNER MEMBRANE PROTEIN YPHA-RELATED"/>
    <property type="match status" value="1"/>
</dbReference>
<protein>
    <submittedName>
        <fullName evidence="8">DoxX family protein</fullName>
    </submittedName>
</protein>
<dbReference type="Proteomes" id="UP001465153">
    <property type="component" value="Unassembled WGS sequence"/>
</dbReference>
<organism evidence="8 9">
    <name type="scientific">Sessilibacter corallicola</name>
    <dbReference type="NCBI Taxonomy" id="2904075"/>
    <lineage>
        <taxon>Bacteria</taxon>
        <taxon>Pseudomonadati</taxon>
        <taxon>Pseudomonadota</taxon>
        <taxon>Gammaproteobacteria</taxon>
        <taxon>Cellvibrionales</taxon>
        <taxon>Cellvibrionaceae</taxon>
        <taxon>Sessilibacter</taxon>
    </lineage>
</organism>
<dbReference type="PANTHER" id="PTHR33452">
    <property type="entry name" value="OXIDOREDUCTASE CATD-RELATED"/>
    <property type="match status" value="1"/>
</dbReference>
<evidence type="ECO:0000256" key="6">
    <source>
        <dbReference type="ARBA" id="ARBA00023136"/>
    </source>
</evidence>
<feature type="transmembrane region" description="Helical" evidence="7">
    <location>
        <begin position="20"/>
        <end position="39"/>
    </location>
</feature>
<dbReference type="InterPro" id="IPR032808">
    <property type="entry name" value="DoxX"/>
</dbReference>
<sequence>MTTTTLNPVNTVNQANLSNLVDLIGRIALAAIFFLSGVGKLQNYEGSQQFLALAGLPEFLLPAVIVFEIVGSLLLVAGFQTRLVALAFAGFSVATAVLYHSNLGDQIQFLMFYKNIAIAGGFLVLAANSAGGFSIDAHRRK</sequence>
<keyword evidence="4 7" id="KW-0812">Transmembrane</keyword>
<evidence type="ECO:0000256" key="1">
    <source>
        <dbReference type="ARBA" id="ARBA00004651"/>
    </source>
</evidence>
<comment type="caution">
    <text evidence="8">The sequence shown here is derived from an EMBL/GenBank/DDBJ whole genome shotgun (WGS) entry which is preliminary data.</text>
</comment>
<comment type="similarity">
    <text evidence="2">Belongs to the DoxX family.</text>
</comment>
<keyword evidence="3" id="KW-1003">Cell membrane</keyword>
<proteinExistence type="inferred from homology"/>
<comment type="subcellular location">
    <subcellularLocation>
        <location evidence="1">Cell membrane</location>
        <topology evidence="1">Multi-pass membrane protein</topology>
    </subcellularLocation>
</comment>
<gene>
    <name evidence="8" type="ORF">NBRC116591_34610</name>
</gene>